<dbReference type="AlphaFoldDB" id="A0ABD1MLB0"/>
<accession>A0ABD1MLB0</accession>
<feature type="domain" description="DNA-directed RNA polymerase III subunit RPC3 winged-helix" evidence="6">
    <location>
        <begin position="23"/>
        <end position="103"/>
    </location>
</feature>
<keyword evidence="2 5" id="KW-0240">DNA-directed RNA polymerase</keyword>
<proteinExistence type="inferred from homology"/>
<dbReference type="FunFam" id="1.10.10.10:FF:000420">
    <property type="entry name" value="RNA polymerase III subunit, putative"/>
    <property type="match status" value="1"/>
</dbReference>
<comment type="subcellular location">
    <subcellularLocation>
        <location evidence="1 5">Nucleus</location>
    </subcellularLocation>
</comment>
<dbReference type="GO" id="GO:0005666">
    <property type="term" value="C:RNA polymerase III complex"/>
    <property type="evidence" value="ECO:0007669"/>
    <property type="project" value="UniProtKB-UniRule"/>
</dbReference>
<dbReference type="InterPro" id="IPR055207">
    <property type="entry name" value="POLR3C_WHD"/>
</dbReference>
<evidence type="ECO:0000256" key="5">
    <source>
        <dbReference type="RuleBase" id="RU367076"/>
    </source>
</evidence>
<reference evidence="7 8" key="1">
    <citation type="submission" date="2024-08" db="EMBL/GenBank/DDBJ databases">
        <title>Insights into the chromosomal genome structure of Flemingia macrophylla.</title>
        <authorList>
            <person name="Ding Y."/>
            <person name="Zhao Y."/>
            <person name="Bi W."/>
            <person name="Wu M."/>
            <person name="Zhao G."/>
            <person name="Gong Y."/>
            <person name="Li W."/>
            <person name="Zhang P."/>
        </authorList>
    </citation>
    <scope>NUCLEOTIDE SEQUENCE [LARGE SCALE GENOMIC DNA]</scope>
    <source>
        <strain evidence="7">DYQJB</strain>
        <tissue evidence="7">Leaf</tissue>
    </source>
</reference>
<evidence type="ECO:0000313" key="8">
    <source>
        <dbReference type="Proteomes" id="UP001603857"/>
    </source>
</evidence>
<evidence type="ECO:0000313" key="7">
    <source>
        <dbReference type="EMBL" id="KAL2336595.1"/>
    </source>
</evidence>
<evidence type="ECO:0000256" key="2">
    <source>
        <dbReference type="ARBA" id="ARBA00022478"/>
    </source>
</evidence>
<evidence type="ECO:0000256" key="1">
    <source>
        <dbReference type="ARBA" id="ARBA00004123"/>
    </source>
</evidence>
<dbReference type="Pfam" id="PF22536">
    <property type="entry name" value="WHD_POLR3C"/>
    <property type="match status" value="1"/>
</dbReference>
<dbReference type="Proteomes" id="UP001603857">
    <property type="component" value="Unassembled WGS sequence"/>
</dbReference>
<dbReference type="Gene3D" id="1.10.10.10">
    <property type="entry name" value="Winged helix-like DNA-binding domain superfamily/Winged helix DNA-binding domain"/>
    <property type="match status" value="1"/>
</dbReference>
<sequence>MIVDDSYSIDLKKIIERARNEEVESIVLKRYGRDAYRMFMLLSRDGDFRDTDQIAASTLVEKKEAPKLLHKLWNDNYLYMESLQKIPVTGARMQNTSIMMWKVNKPLLRGICTGRNVPCCLKFEPKNGF</sequence>
<keyword evidence="8" id="KW-1185">Reference proteome</keyword>
<dbReference type="PANTHER" id="PTHR12949">
    <property type="entry name" value="RNA POLYMERASE III DNA DIRECTED -RELATED"/>
    <property type="match status" value="1"/>
</dbReference>
<evidence type="ECO:0000256" key="4">
    <source>
        <dbReference type="ARBA" id="ARBA00023242"/>
    </source>
</evidence>
<gene>
    <name evidence="7" type="ORF">Fmac_011041</name>
</gene>
<keyword evidence="3 5" id="KW-0804">Transcription</keyword>
<evidence type="ECO:0000259" key="6">
    <source>
        <dbReference type="Pfam" id="PF22536"/>
    </source>
</evidence>
<comment type="caution">
    <text evidence="7">The sequence shown here is derived from an EMBL/GenBank/DDBJ whole genome shotgun (WGS) entry which is preliminary data.</text>
</comment>
<evidence type="ECO:0000256" key="3">
    <source>
        <dbReference type="ARBA" id="ARBA00023163"/>
    </source>
</evidence>
<comment type="subunit">
    <text evidence="5">Component of the RNA polymerase III (Pol III) complex consisting of 17 subunits.</text>
</comment>
<dbReference type="PANTHER" id="PTHR12949:SF0">
    <property type="entry name" value="DNA-DIRECTED RNA POLYMERASE III SUBUNIT RPC3"/>
    <property type="match status" value="1"/>
</dbReference>
<name>A0ABD1MLB0_9FABA</name>
<protein>
    <recommendedName>
        <fullName evidence="5">DNA-directed RNA polymerase III subunit RPC3</fullName>
        <shortName evidence="5">RNA polymerase III subunit C3</shortName>
    </recommendedName>
</protein>
<comment type="function">
    <text evidence="5">DNA-dependent RNA polymerase catalyzes the transcription of DNA into RNA using the four ribonucleoside triphosphates as substrates. Specific core component of RNA polymerase III which synthesizes small RNAs, such as 5S rRNA and tRNAs.</text>
</comment>
<dbReference type="InterPro" id="IPR039748">
    <property type="entry name" value="RPC3"/>
</dbReference>
<dbReference type="EMBL" id="JBGMDY010000004">
    <property type="protein sequence ID" value="KAL2336595.1"/>
    <property type="molecule type" value="Genomic_DNA"/>
</dbReference>
<dbReference type="InterPro" id="IPR036388">
    <property type="entry name" value="WH-like_DNA-bd_sf"/>
</dbReference>
<organism evidence="7 8">
    <name type="scientific">Flemingia macrophylla</name>
    <dbReference type="NCBI Taxonomy" id="520843"/>
    <lineage>
        <taxon>Eukaryota</taxon>
        <taxon>Viridiplantae</taxon>
        <taxon>Streptophyta</taxon>
        <taxon>Embryophyta</taxon>
        <taxon>Tracheophyta</taxon>
        <taxon>Spermatophyta</taxon>
        <taxon>Magnoliopsida</taxon>
        <taxon>eudicotyledons</taxon>
        <taxon>Gunneridae</taxon>
        <taxon>Pentapetalae</taxon>
        <taxon>rosids</taxon>
        <taxon>fabids</taxon>
        <taxon>Fabales</taxon>
        <taxon>Fabaceae</taxon>
        <taxon>Papilionoideae</taxon>
        <taxon>50 kb inversion clade</taxon>
        <taxon>NPAAA clade</taxon>
        <taxon>indigoferoid/millettioid clade</taxon>
        <taxon>Phaseoleae</taxon>
        <taxon>Flemingia</taxon>
    </lineage>
</organism>
<keyword evidence="4 5" id="KW-0539">Nucleus</keyword>
<dbReference type="GO" id="GO:0003697">
    <property type="term" value="F:single-stranded DNA binding"/>
    <property type="evidence" value="ECO:0007669"/>
    <property type="project" value="UniProtKB-UniRule"/>
</dbReference>
<comment type="similarity">
    <text evidence="5">Belongs to the eukaryotic RPC3/POLR3C RNA polymerase subunit family.</text>
</comment>